<proteinExistence type="predicted"/>
<evidence type="ECO:0000256" key="2">
    <source>
        <dbReference type="SAM" id="SignalP"/>
    </source>
</evidence>
<keyword evidence="2" id="KW-0732">Signal</keyword>
<accession>A0AAV8TRU5</accession>
<reference evidence="4 5" key="1">
    <citation type="submission" date="2021-09" db="EMBL/GenBank/DDBJ databases">
        <title>Genomic insights and catalytic innovation underlie evolution of tropane alkaloids biosynthesis.</title>
        <authorList>
            <person name="Wang Y.-J."/>
            <person name="Tian T."/>
            <person name="Huang J.-P."/>
            <person name="Huang S.-X."/>
        </authorList>
    </citation>
    <scope>NUCLEOTIDE SEQUENCE [LARGE SCALE GENOMIC DNA]</scope>
    <source>
        <strain evidence="4">KIB-2018</strain>
        <tissue evidence="4">Leaf</tissue>
    </source>
</reference>
<evidence type="ECO:0000313" key="5">
    <source>
        <dbReference type="Proteomes" id="UP001159364"/>
    </source>
</evidence>
<dbReference type="PANTHER" id="PTHR33179">
    <property type="entry name" value="VQ MOTIF-CONTAINING PROTEIN"/>
    <property type="match status" value="1"/>
</dbReference>
<evidence type="ECO:0000256" key="1">
    <source>
        <dbReference type="SAM" id="MobiDB-lite"/>
    </source>
</evidence>
<sequence>MLCHNIFIELLLLNMDSGNSGSMQSSSGGDEEFDSRAESISAFLGNNNNSPLNHTAGSMSNPHPQQSPPTDHHYYHHNPSLSSSMFDPLSNYFDPLSRSPAPPLTNPNSLLNLDAVWPKNLRSDPSCTDLGGFMSTSSPTQQLFTNQSQSRTSFSSSQVLPGIESTNPRVSSSNEQTNNNNTTRNPKKRSRASRRAPTTFLTTDTNNFRAMVQEFTGIPAPPFTTSPFPRTRLDLFGSASALRSAASHLDPSPTPPPPPPYLLRPFAQKLQPPPPPASSQITPSFLSSSSSASIINATASTTTSNINTTGTSSNTVTTTTNSCSSSVNYQLPSDLGLFKQQSQNNLFNINMQNPILNFHPLLQSPPPKYPPILGTTKPQQQGPSLDLQSSVSHLKMGGLEDFGLSHGHLNTNPTALQNMVTPSSDTPTLRRSDNNSQNWEHGVGSNEGEHQALFRSINANSYNNSQRITNGKAHYSVPSSDFHGDKASENVGTRSEGMVESWICSSD</sequence>
<feature type="compositionally biased region" description="Basic residues" evidence="1">
    <location>
        <begin position="185"/>
        <end position="194"/>
    </location>
</feature>
<protein>
    <recommendedName>
        <fullName evidence="3">VQ domain-containing protein</fullName>
    </recommendedName>
</protein>
<evidence type="ECO:0000259" key="3">
    <source>
        <dbReference type="Pfam" id="PF05678"/>
    </source>
</evidence>
<feature type="compositionally biased region" description="Pro residues" evidence="1">
    <location>
        <begin position="252"/>
        <end position="262"/>
    </location>
</feature>
<dbReference type="InterPro" id="IPR008889">
    <property type="entry name" value="VQ"/>
</dbReference>
<feature type="compositionally biased region" description="Low complexity" evidence="1">
    <location>
        <begin position="171"/>
        <end position="184"/>
    </location>
</feature>
<feature type="chain" id="PRO_5043328393" description="VQ domain-containing protein" evidence="2">
    <location>
        <begin position="19"/>
        <end position="507"/>
    </location>
</feature>
<feature type="compositionally biased region" description="Polar residues" evidence="1">
    <location>
        <begin position="134"/>
        <end position="146"/>
    </location>
</feature>
<name>A0AAV8TRU5_9ROSI</name>
<feature type="region of interest" description="Disordered" evidence="1">
    <location>
        <begin position="128"/>
        <end position="202"/>
    </location>
</feature>
<feature type="compositionally biased region" description="Low complexity" evidence="1">
    <location>
        <begin position="147"/>
        <end position="158"/>
    </location>
</feature>
<comment type="caution">
    <text evidence="4">The sequence shown here is derived from an EMBL/GenBank/DDBJ whole genome shotgun (WGS) entry which is preliminary data.</text>
</comment>
<feature type="region of interest" description="Disordered" evidence="1">
    <location>
        <begin position="471"/>
        <end position="507"/>
    </location>
</feature>
<feature type="signal peptide" evidence="2">
    <location>
        <begin position="1"/>
        <end position="18"/>
    </location>
</feature>
<dbReference type="Pfam" id="PF05678">
    <property type="entry name" value="VQ"/>
    <property type="match status" value="1"/>
</dbReference>
<dbReference type="AlphaFoldDB" id="A0AAV8TRU5"/>
<keyword evidence="5" id="KW-1185">Reference proteome</keyword>
<evidence type="ECO:0000313" key="4">
    <source>
        <dbReference type="EMBL" id="KAJ8769656.1"/>
    </source>
</evidence>
<dbReference type="PANTHER" id="PTHR33179:SF4">
    <property type="entry name" value="VQ MOTIF-CONTAINING PROTEIN"/>
    <property type="match status" value="1"/>
</dbReference>
<dbReference type="Proteomes" id="UP001159364">
    <property type="component" value="Linkage Group LG03"/>
</dbReference>
<gene>
    <name evidence="4" type="ORF">K2173_005259</name>
</gene>
<feature type="region of interest" description="Disordered" evidence="1">
    <location>
        <begin position="244"/>
        <end position="285"/>
    </location>
</feature>
<dbReference type="EMBL" id="JAIWQS010000003">
    <property type="protein sequence ID" value="KAJ8769656.1"/>
    <property type="molecule type" value="Genomic_DNA"/>
</dbReference>
<organism evidence="4 5">
    <name type="scientific">Erythroxylum novogranatense</name>
    <dbReference type="NCBI Taxonomy" id="1862640"/>
    <lineage>
        <taxon>Eukaryota</taxon>
        <taxon>Viridiplantae</taxon>
        <taxon>Streptophyta</taxon>
        <taxon>Embryophyta</taxon>
        <taxon>Tracheophyta</taxon>
        <taxon>Spermatophyta</taxon>
        <taxon>Magnoliopsida</taxon>
        <taxon>eudicotyledons</taxon>
        <taxon>Gunneridae</taxon>
        <taxon>Pentapetalae</taxon>
        <taxon>rosids</taxon>
        <taxon>fabids</taxon>
        <taxon>Malpighiales</taxon>
        <taxon>Erythroxylaceae</taxon>
        <taxon>Erythroxylum</taxon>
    </lineage>
</organism>
<feature type="compositionally biased region" description="Polar residues" evidence="1">
    <location>
        <begin position="417"/>
        <end position="427"/>
    </location>
</feature>
<feature type="compositionally biased region" description="Polar residues" evidence="1">
    <location>
        <begin position="44"/>
        <end position="64"/>
    </location>
</feature>
<feature type="domain" description="VQ" evidence="3">
    <location>
        <begin position="195"/>
        <end position="222"/>
    </location>
</feature>
<feature type="region of interest" description="Disordered" evidence="1">
    <location>
        <begin position="417"/>
        <end position="446"/>
    </location>
</feature>
<dbReference type="InterPro" id="IPR039609">
    <property type="entry name" value="VQ_15/22"/>
</dbReference>
<feature type="region of interest" description="Disordered" evidence="1">
    <location>
        <begin position="42"/>
        <end position="79"/>
    </location>
</feature>